<accession>A0A8A4TL33</accession>
<dbReference type="InterPro" id="IPR011055">
    <property type="entry name" value="Dup_hybrid_motif"/>
</dbReference>
<feature type="domain" description="M23ase beta-sheet core" evidence="4">
    <location>
        <begin position="436"/>
        <end position="533"/>
    </location>
</feature>
<keyword evidence="3" id="KW-0663">Pyridoxal phosphate</keyword>
<dbReference type="Gene3D" id="3.40.640.10">
    <property type="entry name" value="Type I PLP-dependent aspartate aminotransferase-like (Major domain)"/>
    <property type="match status" value="1"/>
</dbReference>
<dbReference type="SUPFAM" id="SSF56112">
    <property type="entry name" value="Protein kinase-like (PK-like)"/>
    <property type="match status" value="1"/>
</dbReference>
<dbReference type="Gene3D" id="2.70.70.10">
    <property type="entry name" value="Glucose Permease (Domain IIA)"/>
    <property type="match status" value="1"/>
</dbReference>
<dbReference type="Gene3D" id="3.90.1150.10">
    <property type="entry name" value="Aspartate Aminotransferase, domain 1"/>
    <property type="match status" value="1"/>
</dbReference>
<dbReference type="Gene3D" id="3.90.1200.10">
    <property type="match status" value="1"/>
</dbReference>
<evidence type="ECO:0000256" key="2">
    <source>
        <dbReference type="ARBA" id="ARBA00008954"/>
    </source>
</evidence>
<reference evidence="6" key="1">
    <citation type="submission" date="2021-03" db="EMBL/GenBank/DDBJ databases">
        <title>Acanthopleuribacteraceae sp. M133.</title>
        <authorList>
            <person name="Wang G."/>
        </authorList>
    </citation>
    <scope>NUCLEOTIDE SEQUENCE</scope>
    <source>
        <strain evidence="6">M133</strain>
    </source>
</reference>
<dbReference type="InterPro" id="IPR005814">
    <property type="entry name" value="Aminotrans_3"/>
</dbReference>
<organism evidence="6 7">
    <name type="scientific">Sulfidibacter corallicola</name>
    <dbReference type="NCBI Taxonomy" id="2818388"/>
    <lineage>
        <taxon>Bacteria</taxon>
        <taxon>Pseudomonadati</taxon>
        <taxon>Acidobacteriota</taxon>
        <taxon>Holophagae</taxon>
        <taxon>Acanthopleuribacterales</taxon>
        <taxon>Acanthopleuribacteraceae</taxon>
        <taxon>Sulfidibacter</taxon>
    </lineage>
</organism>
<evidence type="ECO:0000256" key="1">
    <source>
        <dbReference type="ARBA" id="ARBA00001933"/>
    </source>
</evidence>
<proteinExistence type="inferred from homology"/>
<evidence type="ECO:0000313" key="6">
    <source>
        <dbReference type="EMBL" id="QTD49832.1"/>
    </source>
</evidence>
<dbReference type="InterPro" id="IPR015422">
    <property type="entry name" value="PyrdxlP-dep_Trfase_small"/>
</dbReference>
<dbReference type="PANTHER" id="PTHR45688">
    <property type="match status" value="1"/>
</dbReference>
<dbReference type="PROSITE" id="PS00600">
    <property type="entry name" value="AA_TRANSFER_CLASS_3"/>
    <property type="match status" value="1"/>
</dbReference>
<dbReference type="InterPro" id="IPR049704">
    <property type="entry name" value="Aminotrans_3_PPA_site"/>
</dbReference>
<dbReference type="GO" id="GO:0030170">
    <property type="term" value="F:pyridoxal phosphate binding"/>
    <property type="evidence" value="ECO:0007669"/>
    <property type="project" value="InterPro"/>
</dbReference>
<dbReference type="Proteomes" id="UP000663929">
    <property type="component" value="Chromosome"/>
</dbReference>
<dbReference type="RefSeq" id="WP_237379464.1">
    <property type="nucleotide sequence ID" value="NZ_CP071793.1"/>
</dbReference>
<dbReference type="AlphaFoldDB" id="A0A8A4TL33"/>
<evidence type="ECO:0000256" key="3">
    <source>
        <dbReference type="ARBA" id="ARBA00022898"/>
    </source>
</evidence>
<comment type="cofactor">
    <cofactor evidence="1">
        <name>pyridoxal 5'-phosphate</name>
        <dbReference type="ChEBI" id="CHEBI:597326"/>
    </cofactor>
</comment>
<evidence type="ECO:0000259" key="5">
    <source>
        <dbReference type="Pfam" id="PF01636"/>
    </source>
</evidence>
<dbReference type="SUPFAM" id="SSF53383">
    <property type="entry name" value="PLP-dependent transferases"/>
    <property type="match status" value="1"/>
</dbReference>
<sequence>MNATLPSFSPSQAEALAARHYRLEGTATRLVSYADQNFLMRDAQDAKTVLKVSAGDQERRELDFQHRMLDHLAREAPDLQVPRLVPSQEGEDLVLVQGDVGGAYWMRLVTFLPGRLMADVEPKNPALFTNLGRFFGRMDKALEPFRHEAMHRELAWDLARGETTCSAGLDYLTDPERRALIENHLARYRSQTAPFLPHLRRSVIHNDGNDHNLLVDGDLIIGVIDFGDAVFSHTVNELAIVCAYAMLGHEDPLKTAALVVGGYHQAHPLTDLELRVLFDLILLRFCTSLCQSARSLAANPENTYLGVHAEPMWQSLAELATIPPGLAEARFRHACGLEPCPLNHRIVARLAQRAGSFAPVLGDGLDAAPRTVFDLRHRGTDYGSAEDRVDTERFSRFLFDLMAMRGTPVGLGRYNEDRDLYCDPDYDVRNSARRTVHLGVDLYVAPGRTVTAPLAGTVHSLRDNAAPGDYGPTLILAHDLGEGLTCYTLYGHLQRESLNGVTPGDAVAQGDPIAKVGDQDENGSWPPHLHFQVLCDPFDYEGDYPGIARVDQRDIWLSLCPDPNLILGLPELSTRDARPVSEAILAKRRAQVGYNLSISYRKPLHIVKGEGTWLFDADGRRYLDMVNNVCHVGHCHPHVVAAAQRQIATLNTNTRYLHQNLVAYAERLTATLPDPLSVCFFTCTGSEANDLALRLARTHTGGREVLIVDAAYHGHTNALIEMSPYKYEGPGGFDKVGHIHKLPMPDGYRGPIKHDDPNCGPRYAAFAEAMLHDMRERGVQPAGVFTESLLGCGGQIVLPPGYLTELYRLVRAAGGVCVADEVQVGFGRVGERFWGFETQDVVPDIVTLGKPIGNGHPMAAVVTTPEIAASFNNGMEYFNTFGGNPVSCAIGMAVLDVIENEGLQRYAAEVGGYLKAGLESLKTRHGLIGEVRGKGLFLGVELVRDHETLEPADTEASQIIEAMKDRGVLLSTDGPLHNVLKIKPPLAFGYAEADLALTHLDEVLSSMIG</sequence>
<dbReference type="GO" id="GO:0008483">
    <property type="term" value="F:transaminase activity"/>
    <property type="evidence" value="ECO:0007669"/>
    <property type="project" value="UniProtKB-KW"/>
</dbReference>
<dbReference type="SUPFAM" id="SSF51261">
    <property type="entry name" value="Duplicated hybrid motif"/>
    <property type="match status" value="1"/>
</dbReference>
<dbReference type="InterPro" id="IPR015424">
    <property type="entry name" value="PyrdxlP-dep_Trfase"/>
</dbReference>
<keyword evidence="7" id="KW-1185">Reference proteome</keyword>
<dbReference type="Pfam" id="PF01636">
    <property type="entry name" value="APH"/>
    <property type="match status" value="1"/>
</dbReference>
<dbReference type="NCBIfam" id="NF004799">
    <property type="entry name" value="PRK06148.1"/>
    <property type="match status" value="1"/>
</dbReference>
<keyword evidence="6" id="KW-0808">Transferase</keyword>
<protein>
    <submittedName>
        <fullName evidence="6">Aminotransferase class III-fold pyridoxal phosphate-dependent enzyme</fullName>
    </submittedName>
</protein>
<dbReference type="InterPro" id="IPR002575">
    <property type="entry name" value="Aminoglycoside_PTrfase"/>
</dbReference>
<dbReference type="CDD" id="cd00610">
    <property type="entry name" value="OAT_like"/>
    <property type="match status" value="1"/>
</dbReference>
<gene>
    <name evidence="6" type="ORF">J3U87_29980</name>
</gene>
<dbReference type="PANTHER" id="PTHR45688:SF13">
    <property type="entry name" value="ALANINE--GLYOXYLATE AMINOTRANSFERASE 2-LIKE"/>
    <property type="match status" value="1"/>
</dbReference>
<evidence type="ECO:0000259" key="4">
    <source>
        <dbReference type="Pfam" id="PF01551"/>
    </source>
</evidence>
<feature type="domain" description="Aminoglycoside phosphotransferase" evidence="5">
    <location>
        <begin position="33"/>
        <end position="264"/>
    </location>
</feature>
<dbReference type="CDD" id="cd12797">
    <property type="entry name" value="M23_peptidase"/>
    <property type="match status" value="1"/>
</dbReference>
<dbReference type="InterPro" id="IPR015421">
    <property type="entry name" value="PyrdxlP-dep_Trfase_major"/>
</dbReference>
<name>A0A8A4TL33_SULCO</name>
<dbReference type="EMBL" id="CP071793">
    <property type="protein sequence ID" value="QTD49832.1"/>
    <property type="molecule type" value="Genomic_DNA"/>
</dbReference>
<dbReference type="InterPro" id="IPR016047">
    <property type="entry name" value="M23ase_b-sheet_dom"/>
</dbReference>
<dbReference type="InterPro" id="IPR011009">
    <property type="entry name" value="Kinase-like_dom_sf"/>
</dbReference>
<dbReference type="Pfam" id="PF01551">
    <property type="entry name" value="Peptidase_M23"/>
    <property type="match status" value="1"/>
</dbReference>
<dbReference type="Pfam" id="PF00202">
    <property type="entry name" value="Aminotran_3"/>
    <property type="match status" value="1"/>
</dbReference>
<keyword evidence="6" id="KW-0032">Aminotransferase</keyword>
<comment type="similarity">
    <text evidence="2">Belongs to the class-III pyridoxal-phosphate-dependent aminotransferase family.</text>
</comment>
<dbReference type="KEGG" id="scor:J3U87_29980"/>
<evidence type="ECO:0000313" key="7">
    <source>
        <dbReference type="Proteomes" id="UP000663929"/>
    </source>
</evidence>